<dbReference type="PIRSF" id="PIRSF000883">
    <property type="entry name" value="Pesterase_MJ0912"/>
    <property type="match status" value="1"/>
</dbReference>
<dbReference type="InterPro" id="IPR029052">
    <property type="entry name" value="Metallo-depent_PP-like"/>
</dbReference>
<dbReference type="SUPFAM" id="SSF56300">
    <property type="entry name" value="Metallo-dependent phosphatases"/>
    <property type="match status" value="1"/>
</dbReference>
<evidence type="ECO:0000313" key="2">
    <source>
        <dbReference type="EMBL" id="CAJ36881.1"/>
    </source>
</evidence>
<accession>Q0W412</accession>
<keyword evidence="2" id="KW-0378">Hydrolase</keyword>
<dbReference type="PATRIC" id="fig|351160.9.peg.1398"/>
<dbReference type="InterPro" id="IPR050126">
    <property type="entry name" value="Ap4A_hydrolase"/>
</dbReference>
<protein>
    <submittedName>
        <fullName evidence="2">Serine/threonine protein phosphatase</fullName>
        <ecNumber evidence="2">3.1.3.16</ecNumber>
    </submittedName>
</protein>
<dbReference type="EMBL" id="AM114193">
    <property type="protein sequence ID" value="CAJ36881.1"/>
    <property type="molecule type" value="Genomic_DNA"/>
</dbReference>
<gene>
    <name evidence="2" type="ORF">RCIX1649</name>
</gene>
<sequence length="230" mass="25713">MKLLLISDLHGNLEALNAVLGNVIYDRAVCMGDLVDYGPDPGAVIDWVRKNDVPVIRGNHDNAVGFMVDCGCGYKYKHLSVATREYTWKVLSDADMEFLRGLPLSRDLEIDGLKLKMVHGSPESFFDYLYPDIAPEKLAEYTAGITSDYLLTGHTHFPAVLKAPTTTVLNPGSVGQPRDKDWRASCMVLDTATRTQEIRRITYDIDATCRKIEQSMPLADELTTILRRGY</sequence>
<dbReference type="InterPro" id="IPR024654">
    <property type="entry name" value="Calcineurin-like_PHP_lpxH"/>
</dbReference>
<dbReference type="Proteomes" id="UP000000663">
    <property type="component" value="Chromosome"/>
</dbReference>
<dbReference type="Gene3D" id="3.60.21.10">
    <property type="match status" value="1"/>
</dbReference>
<dbReference type="PANTHER" id="PTHR42850">
    <property type="entry name" value="METALLOPHOSPHOESTERASE"/>
    <property type="match status" value="1"/>
</dbReference>
<dbReference type="GO" id="GO:0004722">
    <property type="term" value="F:protein serine/threonine phosphatase activity"/>
    <property type="evidence" value="ECO:0007669"/>
    <property type="project" value="UniProtKB-EC"/>
</dbReference>
<name>Q0W412_METAR</name>
<dbReference type="GeneID" id="5145204"/>
<dbReference type="EC" id="3.1.3.16" evidence="2"/>
<dbReference type="AlphaFoldDB" id="Q0W412"/>
<evidence type="ECO:0000313" key="3">
    <source>
        <dbReference type="Proteomes" id="UP000000663"/>
    </source>
</evidence>
<dbReference type="KEGG" id="rci:RCIX1649"/>
<dbReference type="InterPro" id="IPR011152">
    <property type="entry name" value="Pesterase_MJ0912"/>
</dbReference>
<dbReference type="GO" id="GO:0005737">
    <property type="term" value="C:cytoplasm"/>
    <property type="evidence" value="ECO:0007669"/>
    <property type="project" value="TreeGrafter"/>
</dbReference>
<organism evidence="2 3">
    <name type="scientific">Methanocella arvoryzae (strain DSM 22066 / NBRC 105507 / MRE50)</name>
    <dbReference type="NCBI Taxonomy" id="351160"/>
    <lineage>
        <taxon>Archaea</taxon>
        <taxon>Methanobacteriati</taxon>
        <taxon>Methanobacteriota</taxon>
        <taxon>Stenosarchaea group</taxon>
        <taxon>Methanomicrobia</taxon>
        <taxon>Methanocellales</taxon>
        <taxon>Methanocellaceae</taxon>
        <taxon>Methanocella</taxon>
    </lineage>
</organism>
<keyword evidence="3" id="KW-1185">Reference proteome</keyword>
<dbReference type="PANTHER" id="PTHR42850:SF2">
    <property type="entry name" value="BLL5683 PROTEIN"/>
    <property type="match status" value="1"/>
</dbReference>
<dbReference type="STRING" id="351160.RCIX1649"/>
<dbReference type="RefSeq" id="WP_012035682.1">
    <property type="nucleotide sequence ID" value="NC_009464.1"/>
</dbReference>
<evidence type="ECO:0000259" key="1">
    <source>
        <dbReference type="Pfam" id="PF12850"/>
    </source>
</evidence>
<dbReference type="Pfam" id="PF12850">
    <property type="entry name" value="Metallophos_2"/>
    <property type="match status" value="1"/>
</dbReference>
<proteinExistence type="predicted"/>
<dbReference type="eggNOG" id="arCOG01143">
    <property type="taxonomic scope" value="Archaea"/>
</dbReference>
<reference evidence="2 3" key="1">
    <citation type="journal article" date="2006" name="Science">
        <title>Genome of rice cluster I archaea -- the key methane producers in the rice rhizosphere.</title>
        <authorList>
            <person name="Erkel C."/>
            <person name="Kube M."/>
            <person name="Reinhardt R."/>
            <person name="Liesack W."/>
        </authorList>
    </citation>
    <scope>NUCLEOTIDE SEQUENCE [LARGE SCALE GENOMIC DNA]</scope>
    <source>
        <strain evidence="3">DSM 22066 / NBRC 105507 / MRE50</strain>
    </source>
</reference>
<feature type="domain" description="Calcineurin-like phosphoesterase" evidence="1">
    <location>
        <begin position="1"/>
        <end position="193"/>
    </location>
</feature>